<sequence length="265" mass="29436">MLLDSDDRRLDAALRDAEEGFNVCTVCSFENFKRFKFCTVCGEDLVNNEPDEDRNTGSSKKHSTRLSFLPLLKHENKVELGTTTPPEQTAATRRRLRAQRRKEWTRKIDVDGRVYWFRDGRWEDTQFTVLLANFRSKSAIDSSSSSVKQLMAALIGVDIEEEPPTTVGEEKLSLPASECEINTLVDKEPNVTTDTVEQDGTHQPLFGSVEDCIATLVRGTQEQHIVLTPSADSTVDASTYPLDIPSTSLDGTGSTPLTETVSFAA</sequence>
<dbReference type="Proteomes" id="UP000704712">
    <property type="component" value="Unassembled WGS sequence"/>
</dbReference>
<evidence type="ECO:0008006" key="4">
    <source>
        <dbReference type="Google" id="ProtNLM"/>
    </source>
</evidence>
<proteinExistence type="predicted"/>
<dbReference type="AlphaFoldDB" id="A0A833WQW0"/>
<name>A0A833WQW0_PHYIN</name>
<reference evidence="1" key="1">
    <citation type="submission" date="2020-04" db="EMBL/GenBank/DDBJ databases">
        <title>Hybrid Assembly of Korean Phytophthora infestans isolates.</title>
        <authorList>
            <person name="Prokchorchik M."/>
            <person name="Lee Y."/>
            <person name="Seo J."/>
            <person name="Cho J.-H."/>
            <person name="Park Y.-E."/>
            <person name="Jang D.-C."/>
            <person name="Im J.-S."/>
            <person name="Choi J.-G."/>
            <person name="Park H.-J."/>
            <person name="Lee G.-B."/>
            <person name="Lee Y.-G."/>
            <person name="Hong S.-Y."/>
            <person name="Cho K."/>
            <person name="Sohn K.H."/>
        </authorList>
    </citation>
    <scope>NUCLEOTIDE SEQUENCE</scope>
    <source>
        <strain evidence="1">KR_1_A1</strain>
        <strain evidence="2">KR_2_A2</strain>
    </source>
</reference>
<dbReference type="Proteomes" id="UP000602510">
    <property type="component" value="Unassembled WGS sequence"/>
</dbReference>
<accession>A0A833WQW0</accession>
<evidence type="ECO:0000313" key="2">
    <source>
        <dbReference type="EMBL" id="KAF4150085.1"/>
    </source>
</evidence>
<dbReference type="EMBL" id="JAACNO010000100">
    <property type="protein sequence ID" value="KAF4150085.1"/>
    <property type="molecule type" value="Genomic_DNA"/>
</dbReference>
<evidence type="ECO:0000313" key="3">
    <source>
        <dbReference type="Proteomes" id="UP000602510"/>
    </source>
</evidence>
<protein>
    <recommendedName>
        <fullName evidence="4">RanBP2-type domain-containing protein</fullName>
    </recommendedName>
</protein>
<organism evidence="1 3">
    <name type="scientific">Phytophthora infestans</name>
    <name type="common">Potato late blight agent</name>
    <name type="synonym">Botrytis infestans</name>
    <dbReference type="NCBI Taxonomy" id="4787"/>
    <lineage>
        <taxon>Eukaryota</taxon>
        <taxon>Sar</taxon>
        <taxon>Stramenopiles</taxon>
        <taxon>Oomycota</taxon>
        <taxon>Peronosporomycetes</taxon>
        <taxon>Peronosporales</taxon>
        <taxon>Peronosporaceae</taxon>
        <taxon>Phytophthora</taxon>
    </lineage>
</organism>
<comment type="caution">
    <text evidence="1">The sequence shown here is derived from an EMBL/GenBank/DDBJ whole genome shotgun (WGS) entry which is preliminary data.</text>
</comment>
<evidence type="ECO:0000313" key="1">
    <source>
        <dbReference type="EMBL" id="KAF4047420.1"/>
    </source>
</evidence>
<gene>
    <name evidence="1" type="ORF">GN244_ATG00125</name>
    <name evidence="2" type="ORF">GN958_ATG00711</name>
</gene>
<keyword evidence="3" id="KW-1185">Reference proteome</keyword>
<dbReference type="EMBL" id="WSZM01000002">
    <property type="protein sequence ID" value="KAF4047420.1"/>
    <property type="molecule type" value="Genomic_DNA"/>
</dbReference>